<dbReference type="InterPro" id="IPR009051">
    <property type="entry name" value="Helical_ferredxn"/>
</dbReference>
<dbReference type="InterPro" id="IPR028261">
    <property type="entry name" value="DPD_II"/>
</dbReference>
<dbReference type="InterPro" id="IPR036188">
    <property type="entry name" value="FAD/NAD-bd_sf"/>
</dbReference>
<organism evidence="2 3">
    <name type="scientific">Blautia parvula</name>
    <dbReference type="NCBI Taxonomy" id="2877527"/>
    <lineage>
        <taxon>Bacteria</taxon>
        <taxon>Bacillati</taxon>
        <taxon>Bacillota</taxon>
        <taxon>Clostridia</taxon>
        <taxon>Lachnospirales</taxon>
        <taxon>Lachnospiraceae</taxon>
        <taxon>Blautia</taxon>
    </lineage>
</organism>
<gene>
    <name evidence="2" type="ORF">K340107D12_24570</name>
</gene>
<dbReference type="Proteomes" id="UP001600941">
    <property type="component" value="Unassembled WGS sequence"/>
</dbReference>
<dbReference type="InterPro" id="IPR023753">
    <property type="entry name" value="FAD/NAD-binding_dom"/>
</dbReference>
<evidence type="ECO:0000313" key="2">
    <source>
        <dbReference type="EMBL" id="GAA6499641.1"/>
    </source>
</evidence>
<dbReference type="SUPFAM" id="SSF46548">
    <property type="entry name" value="alpha-helical ferredoxin"/>
    <property type="match status" value="2"/>
</dbReference>
<comment type="caution">
    <text evidence="2">The sequence shown here is derived from an EMBL/GenBank/DDBJ whole genome shotgun (WGS) entry which is preliminary data.</text>
</comment>
<protein>
    <submittedName>
        <fullName evidence="2">NAD(P)-binding protein</fullName>
    </submittedName>
</protein>
<dbReference type="EMBL" id="BAABZQ010000001">
    <property type="protein sequence ID" value="GAA6499641.1"/>
    <property type="molecule type" value="Genomic_DNA"/>
</dbReference>
<feature type="domain" description="NADH-ubiquinone oxidoreductase 51kDa subunit iron-sulphur binding" evidence="1">
    <location>
        <begin position="60"/>
        <end position="105"/>
    </location>
</feature>
<dbReference type="SUPFAM" id="SSF51971">
    <property type="entry name" value="Nucleotide-binding domain"/>
    <property type="match status" value="1"/>
</dbReference>
<evidence type="ECO:0000259" key="1">
    <source>
        <dbReference type="SMART" id="SM00928"/>
    </source>
</evidence>
<dbReference type="Pfam" id="PF10589">
    <property type="entry name" value="NADH_4Fe-4S"/>
    <property type="match status" value="1"/>
</dbReference>
<dbReference type="Pfam" id="PF14691">
    <property type="entry name" value="Fer4_20"/>
    <property type="match status" value="1"/>
</dbReference>
<evidence type="ECO:0000313" key="3">
    <source>
        <dbReference type="Proteomes" id="UP001600941"/>
    </source>
</evidence>
<accession>A0ABQ0BSX9</accession>
<name>A0ABQ0BSX9_9FIRM</name>
<dbReference type="PRINTS" id="PR00419">
    <property type="entry name" value="ADXRDTASE"/>
</dbReference>
<reference evidence="2 3" key="1">
    <citation type="submission" date="2024-04" db="EMBL/GenBank/DDBJ databases">
        <title>Defined microbial consortia suppress multidrug-resistant proinflammatory Enterobacteriaceae via ecological control.</title>
        <authorList>
            <person name="Furuichi M."/>
            <person name="Kawaguchi T."/>
            <person name="Pust M."/>
            <person name="Yasuma K."/>
            <person name="Plichta D."/>
            <person name="Hasegawa N."/>
            <person name="Ohya T."/>
            <person name="Bhattarai S."/>
            <person name="Sasajima S."/>
            <person name="Aoto Y."/>
            <person name="Tuganbaev T."/>
            <person name="Yaginuma M."/>
            <person name="Ueda M."/>
            <person name="Okahashi N."/>
            <person name="Amafuji K."/>
            <person name="Kiridooshi Y."/>
            <person name="Sugita K."/>
            <person name="Strazar M."/>
            <person name="Skelly A."/>
            <person name="Suda W."/>
            <person name="Hattori M."/>
            <person name="Nakamoto N."/>
            <person name="Caballero S."/>
            <person name="Norman J."/>
            <person name="Olle B."/>
            <person name="Tanoue T."/>
            <person name="Arita M."/>
            <person name="Bucci V."/>
            <person name="Atarashi K."/>
            <person name="Xavier R."/>
            <person name="Honda K."/>
        </authorList>
    </citation>
    <scope>NUCLEOTIDE SEQUENCE [LARGE SCALE GENOMIC DNA]</scope>
    <source>
        <strain evidence="3">k34-0107-D12</strain>
    </source>
</reference>
<proteinExistence type="predicted"/>
<sequence length="635" mass="68916">MYMGGSSEQLSELPGIQKQLEVDMSRLSIITQNSAQRTVEELYKDLERRIVASPPGLCPVDMAASFLKMCHAQSCGKCVPCRVGLGQLEKLFDDVLDGDATLETIAVIERTARSIFYSADCAIGYEAAKMVLKGIRGFREDFEEHILRGRCSCNLNQPVPCVSQCPAGVDIPGYIALVREGRYADAVRLIRKDNPMPAVCGLICEHPCEVRCRRTMLDDPINIRGLKRFAVEQAGEVPVPKTAPATGKKVAVIGGGPGGISAAYYLALMGHKVTIYEKEKQLGGMLRYGIPSYRLPREVLDGEISRLLSVGIDVVTGADVGEEPYLIQDIRPRYDAVYIAIGAHTDRKIGMEGEDAEGVMSAVEMLRSIGDGEMPDFKDRDIIVIGGGNVAMDVARSAVRLGAKRVRIAYRRRKVDMTALPEEVEGAIAEGCEVLDLHAPLSIEKDGQGKVSALWVQPQIIGKMKNGRPTPGDADVAKLRLPCDRILVAIGQGIDSRHFGESGIPITRGAAIDAFDWSGVKDAAGVFAGGDCVTGPATVIRAIAAGKVAAANIDEFLGYNHTITSGVEIPRVRLHDRPTCGRVNMKEREASVRVKDMELIECGMTSEEASQEARRCLRCDHFGFGVFKGGRVEKW</sequence>
<dbReference type="InterPro" id="IPR019575">
    <property type="entry name" value="Nuop51_4Fe4S-bd"/>
</dbReference>
<dbReference type="Gene3D" id="1.10.1060.10">
    <property type="entry name" value="Alpha-helical ferredoxin"/>
    <property type="match status" value="1"/>
</dbReference>
<dbReference type="PANTHER" id="PTHR42783:SF3">
    <property type="entry name" value="GLUTAMATE SYNTHASE [NADPH] SMALL CHAIN-RELATED"/>
    <property type="match status" value="1"/>
</dbReference>
<keyword evidence="3" id="KW-1185">Reference proteome</keyword>
<dbReference type="SUPFAM" id="SSF140490">
    <property type="entry name" value="Nqo1C-terminal domain-like"/>
    <property type="match status" value="1"/>
</dbReference>
<dbReference type="Gene3D" id="3.50.50.60">
    <property type="entry name" value="FAD/NAD(P)-binding domain"/>
    <property type="match status" value="2"/>
</dbReference>
<dbReference type="NCBIfam" id="NF009410">
    <property type="entry name" value="PRK12771.1"/>
    <property type="match status" value="1"/>
</dbReference>
<dbReference type="Pfam" id="PF07992">
    <property type="entry name" value="Pyr_redox_2"/>
    <property type="match status" value="1"/>
</dbReference>
<dbReference type="InterPro" id="IPR037207">
    <property type="entry name" value="Nuop51_4Fe4S-bd_sf"/>
</dbReference>
<dbReference type="SMART" id="SM00928">
    <property type="entry name" value="NADH_4Fe-4S"/>
    <property type="match status" value="1"/>
</dbReference>
<dbReference type="PANTHER" id="PTHR42783">
    <property type="entry name" value="GLUTAMATE SYNTHASE [NADPH] SMALL CHAIN"/>
    <property type="match status" value="1"/>
</dbReference>